<proteinExistence type="predicted"/>
<dbReference type="PROSITE" id="PS00463">
    <property type="entry name" value="ZN2_CY6_FUNGAL_1"/>
    <property type="match status" value="1"/>
</dbReference>
<dbReference type="InterPro" id="IPR036864">
    <property type="entry name" value="Zn2-C6_fun-type_DNA-bd_sf"/>
</dbReference>
<dbReference type="InterPro" id="IPR001138">
    <property type="entry name" value="Zn2Cys6_DnaBD"/>
</dbReference>
<comment type="caution">
    <text evidence="4">The sequence shown here is derived from an EMBL/GenBank/DDBJ whole genome shotgun (WGS) entry which is preliminary data.</text>
</comment>
<dbReference type="PANTHER" id="PTHR37534">
    <property type="entry name" value="TRANSCRIPTIONAL ACTIVATOR PROTEIN UGA3"/>
    <property type="match status" value="1"/>
</dbReference>
<sequence length="622" mass="70269">MQAHLRQRRRDDMRREDNKIKMGRHLNLSNSGTRLHRVGKTKKMPMSSAEPRIGTRSKNGCLTCRARHVKCDERHPDCLKCVKQKAECKWPPPPELQTHQPERDIPQAESRSLRRLAPAVNDTHDQLIQAQASTWTPDVDLSMSDLPIIPDFSFLTGLGCSDFMPWFPVPYPEPTLDMHISSDALLAPLPLGVSPSQAEREALAWYRSSATFGFGSAKNPNWSTHAIVWETARESKAVLHLLLAATQNEMAWRAGSQGALSARADENYRLGHQQLEAEIRSREIDPLNAMSCFWFLYLHQKRRHAAGNRTLMSELSKMMEDYLTVFNLHQMLTSADAENPAWPEPKKALLARLMVWLFWIDAQAATQREGGRIARLLTSSASRQAVVDLYKISRTTLESFWAERYPDDEVVDDMKNSSALDMIHDTWVLVQEVNNAADEQLPLDTKASDEILSKIQALQCEPGPLRILRLTASNAALRDRVMLNADWAGVNFYTLRIYHFRCSLTEEHLAFSPPQPQTVKIADVVDSLLLLAQKSLATGREDQPDRMQWPLFWAGIETTDPFKRIWALGELKDEGLVQAMRCVLLLQEGGSRVGMAKIRDIFQASCLGVPVAGFGGMWGMRG</sequence>
<organism evidence="4 5">
    <name type="scientific">Podospora bellae-mahoneyi</name>
    <dbReference type="NCBI Taxonomy" id="2093777"/>
    <lineage>
        <taxon>Eukaryota</taxon>
        <taxon>Fungi</taxon>
        <taxon>Dikarya</taxon>
        <taxon>Ascomycota</taxon>
        <taxon>Pezizomycotina</taxon>
        <taxon>Sordariomycetes</taxon>
        <taxon>Sordariomycetidae</taxon>
        <taxon>Sordariales</taxon>
        <taxon>Podosporaceae</taxon>
        <taxon>Podospora</taxon>
    </lineage>
</organism>
<evidence type="ECO:0000313" key="4">
    <source>
        <dbReference type="EMBL" id="KAK4645747.1"/>
    </source>
</evidence>
<dbReference type="PANTHER" id="PTHR37534:SF46">
    <property type="entry name" value="ZN(II)2CYS6 TRANSCRIPTION FACTOR (EUROFUNG)"/>
    <property type="match status" value="1"/>
</dbReference>
<feature type="domain" description="Zn(2)-C6 fungal-type" evidence="3">
    <location>
        <begin position="60"/>
        <end position="90"/>
    </location>
</feature>
<protein>
    <recommendedName>
        <fullName evidence="3">Zn(2)-C6 fungal-type domain-containing protein</fullName>
    </recommendedName>
</protein>
<name>A0ABR0FS85_9PEZI</name>
<dbReference type="SMART" id="SM00066">
    <property type="entry name" value="GAL4"/>
    <property type="match status" value="1"/>
</dbReference>
<reference evidence="4 5" key="1">
    <citation type="journal article" date="2023" name="bioRxiv">
        <title>High-quality genome assemblies of four members of thePodospora anserinaspecies complex.</title>
        <authorList>
            <person name="Ament-Velasquez S.L."/>
            <person name="Vogan A.A."/>
            <person name="Wallerman O."/>
            <person name="Hartmann F."/>
            <person name="Gautier V."/>
            <person name="Silar P."/>
            <person name="Giraud T."/>
            <person name="Johannesson H."/>
        </authorList>
    </citation>
    <scope>NUCLEOTIDE SEQUENCE [LARGE SCALE GENOMIC DNA]</scope>
    <source>
        <strain evidence="4 5">CBS 112042</strain>
    </source>
</reference>
<keyword evidence="5" id="KW-1185">Reference proteome</keyword>
<dbReference type="Proteomes" id="UP001322138">
    <property type="component" value="Unassembled WGS sequence"/>
</dbReference>
<dbReference type="Pfam" id="PF00172">
    <property type="entry name" value="Zn_clus"/>
    <property type="match status" value="1"/>
</dbReference>
<feature type="compositionally biased region" description="Basic and acidic residues" evidence="2">
    <location>
        <begin position="9"/>
        <end position="20"/>
    </location>
</feature>
<accession>A0ABR0FS85</accession>
<dbReference type="Gene3D" id="4.10.240.10">
    <property type="entry name" value="Zn(2)-C6 fungal-type DNA-binding domain"/>
    <property type="match status" value="1"/>
</dbReference>
<gene>
    <name evidence="4" type="ORF">QC761_204260</name>
</gene>
<dbReference type="SUPFAM" id="SSF57701">
    <property type="entry name" value="Zn2/Cys6 DNA-binding domain"/>
    <property type="match status" value="1"/>
</dbReference>
<feature type="compositionally biased region" description="Basic residues" evidence="2">
    <location>
        <begin position="34"/>
        <end position="43"/>
    </location>
</feature>
<keyword evidence="1" id="KW-0539">Nucleus</keyword>
<feature type="region of interest" description="Disordered" evidence="2">
    <location>
        <begin position="91"/>
        <end position="110"/>
    </location>
</feature>
<dbReference type="EMBL" id="JAFFGZ010000004">
    <property type="protein sequence ID" value="KAK4645747.1"/>
    <property type="molecule type" value="Genomic_DNA"/>
</dbReference>
<dbReference type="RefSeq" id="XP_062734723.1">
    <property type="nucleotide sequence ID" value="XM_062876153.1"/>
</dbReference>
<dbReference type="PROSITE" id="PS50048">
    <property type="entry name" value="ZN2_CY6_FUNGAL_2"/>
    <property type="match status" value="1"/>
</dbReference>
<feature type="region of interest" description="Disordered" evidence="2">
    <location>
        <begin position="1"/>
        <end position="54"/>
    </location>
</feature>
<evidence type="ECO:0000313" key="5">
    <source>
        <dbReference type="Proteomes" id="UP001322138"/>
    </source>
</evidence>
<dbReference type="GeneID" id="87895635"/>
<evidence type="ECO:0000256" key="2">
    <source>
        <dbReference type="SAM" id="MobiDB-lite"/>
    </source>
</evidence>
<evidence type="ECO:0000259" key="3">
    <source>
        <dbReference type="PROSITE" id="PS50048"/>
    </source>
</evidence>
<evidence type="ECO:0000256" key="1">
    <source>
        <dbReference type="ARBA" id="ARBA00023242"/>
    </source>
</evidence>
<dbReference type="CDD" id="cd00067">
    <property type="entry name" value="GAL4"/>
    <property type="match status" value="1"/>
</dbReference>